<evidence type="ECO:0000313" key="2">
    <source>
        <dbReference type="Proteomes" id="UP001054821"/>
    </source>
</evidence>
<dbReference type="AlphaFoldDB" id="A0AAD4YMA0"/>
<accession>A0AAD4YMA0</accession>
<dbReference type="Proteomes" id="UP001054821">
    <property type="component" value="Chromosome 8"/>
</dbReference>
<name>A0AAD4YMA0_PRUDU</name>
<reference evidence="1 2" key="1">
    <citation type="journal article" date="2022" name="G3 (Bethesda)">
        <title>Whole-genome sequence and methylome profiling of the almond [Prunus dulcis (Mill.) D.A. Webb] cultivar 'Nonpareil'.</title>
        <authorList>
            <person name="D'Amico-Willman K.M."/>
            <person name="Ouma W.Z."/>
            <person name="Meulia T."/>
            <person name="Sideli G.M."/>
            <person name="Gradziel T.M."/>
            <person name="Fresnedo-Ramirez J."/>
        </authorList>
    </citation>
    <scope>NUCLEOTIDE SEQUENCE [LARGE SCALE GENOMIC DNA]</scope>
    <source>
        <strain evidence="1">Clone GOH B32 T37-40</strain>
    </source>
</reference>
<protein>
    <submittedName>
        <fullName evidence="1">Uncharacterized protein</fullName>
    </submittedName>
</protein>
<comment type="caution">
    <text evidence="1">The sequence shown here is derived from an EMBL/GenBank/DDBJ whole genome shotgun (WGS) entry which is preliminary data.</text>
</comment>
<sequence>MGWPTSHLRFADIIDLVDIVFFDLEHGQPLLSIWGLDMSEGLDMELDLGSIQVKFASLSVSLSSLIADRHRPKSLILISSTPNLSFPLDRRALSAEHYPSDGSF</sequence>
<keyword evidence="2" id="KW-1185">Reference proteome</keyword>
<organism evidence="1 2">
    <name type="scientific">Prunus dulcis</name>
    <name type="common">Almond</name>
    <name type="synonym">Amygdalus dulcis</name>
    <dbReference type="NCBI Taxonomy" id="3755"/>
    <lineage>
        <taxon>Eukaryota</taxon>
        <taxon>Viridiplantae</taxon>
        <taxon>Streptophyta</taxon>
        <taxon>Embryophyta</taxon>
        <taxon>Tracheophyta</taxon>
        <taxon>Spermatophyta</taxon>
        <taxon>Magnoliopsida</taxon>
        <taxon>eudicotyledons</taxon>
        <taxon>Gunneridae</taxon>
        <taxon>Pentapetalae</taxon>
        <taxon>rosids</taxon>
        <taxon>fabids</taxon>
        <taxon>Rosales</taxon>
        <taxon>Rosaceae</taxon>
        <taxon>Amygdaloideae</taxon>
        <taxon>Amygdaleae</taxon>
        <taxon>Prunus</taxon>
    </lineage>
</organism>
<dbReference type="EMBL" id="JAJFAZ020000008">
    <property type="protein sequence ID" value="KAI5314064.1"/>
    <property type="molecule type" value="Genomic_DNA"/>
</dbReference>
<gene>
    <name evidence="1" type="ORF">L3X38_043240</name>
</gene>
<proteinExistence type="predicted"/>
<evidence type="ECO:0000313" key="1">
    <source>
        <dbReference type="EMBL" id="KAI5314064.1"/>
    </source>
</evidence>